<dbReference type="Proteomes" id="UP000224303">
    <property type="component" value="Unassembled WGS sequence"/>
</dbReference>
<reference evidence="1 2" key="1">
    <citation type="submission" date="2017-10" db="EMBL/GenBank/DDBJ databases">
        <title>Draft genomes of the Enterococcus faecium isolated from human feces before and after Helicobacter pylori eradication therapy.</title>
        <authorList>
            <person name="Prianichniikov N.A."/>
            <person name="Glushchenko O.E."/>
            <person name="Malakhova M.V."/>
        </authorList>
    </citation>
    <scope>NUCLEOTIDE SEQUENCE [LARGE SCALE GENOMIC DNA]</scope>
    <source>
        <strain evidence="1 2">Hp_5-7</strain>
    </source>
</reference>
<evidence type="ECO:0000313" key="1">
    <source>
        <dbReference type="EMBL" id="PHL22415.1"/>
    </source>
</evidence>
<name>A0A1X4JGI6_ENTFC</name>
<comment type="caution">
    <text evidence="1">The sequence shown here is derived from an EMBL/GenBank/DDBJ whole genome shotgun (WGS) entry which is preliminary data.</text>
</comment>
<sequence length="59" mass="7192">MYSEYLIYLLHRPIKIHKTSIFIYQQFLILLSEYFLKVLLVEFEKRTVTKVLSQSYSSE</sequence>
<gene>
    <name evidence="1" type="ORF">CQR37_03805</name>
</gene>
<organism evidence="1 2">
    <name type="scientific">Enterococcus faecium</name>
    <name type="common">Streptococcus faecium</name>
    <dbReference type="NCBI Taxonomy" id="1352"/>
    <lineage>
        <taxon>Bacteria</taxon>
        <taxon>Bacillati</taxon>
        <taxon>Bacillota</taxon>
        <taxon>Bacilli</taxon>
        <taxon>Lactobacillales</taxon>
        <taxon>Enterococcaceae</taxon>
        <taxon>Enterococcus</taxon>
    </lineage>
</organism>
<dbReference type="AlphaFoldDB" id="A0A1X4JGI6"/>
<proteinExistence type="predicted"/>
<protein>
    <submittedName>
        <fullName evidence="1">Uncharacterized protein</fullName>
    </submittedName>
</protein>
<accession>A0A1X4JGI6</accession>
<dbReference type="EMBL" id="PCGC01000005">
    <property type="protein sequence ID" value="PHL22415.1"/>
    <property type="molecule type" value="Genomic_DNA"/>
</dbReference>
<evidence type="ECO:0000313" key="2">
    <source>
        <dbReference type="Proteomes" id="UP000224303"/>
    </source>
</evidence>